<comment type="catalytic activity">
    <reaction evidence="15">
        <text>L-lysine + NADPH + O2 = N(6)-hydroxy-L-lysine + NADP(+) + H2O</text>
        <dbReference type="Rhea" id="RHEA:23228"/>
        <dbReference type="ChEBI" id="CHEBI:15377"/>
        <dbReference type="ChEBI" id="CHEBI:15379"/>
        <dbReference type="ChEBI" id="CHEBI:32551"/>
        <dbReference type="ChEBI" id="CHEBI:57783"/>
        <dbReference type="ChEBI" id="CHEBI:57820"/>
        <dbReference type="ChEBI" id="CHEBI:58349"/>
        <dbReference type="EC" id="1.14.13.59"/>
    </reaction>
</comment>
<evidence type="ECO:0000313" key="17">
    <source>
        <dbReference type="EMBL" id="MFC7359996.1"/>
    </source>
</evidence>
<evidence type="ECO:0000256" key="4">
    <source>
        <dbReference type="ARBA" id="ARBA00013076"/>
    </source>
</evidence>
<dbReference type="Gene3D" id="3.50.50.60">
    <property type="entry name" value="FAD/NAD(P)-binding domain"/>
    <property type="match status" value="1"/>
</dbReference>
<dbReference type="PANTHER" id="PTHR42802:SF1">
    <property type="entry name" value="L-ORNITHINE N(5)-MONOOXYGENASE"/>
    <property type="match status" value="1"/>
</dbReference>
<dbReference type="EMBL" id="JBHTCH010000005">
    <property type="protein sequence ID" value="MFC7359996.1"/>
    <property type="molecule type" value="Genomic_DNA"/>
</dbReference>
<keyword evidence="18" id="KW-1185">Reference proteome</keyword>
<organism evidence="17 18">
    <name type="scientific">Nocardioides astragali</name>
    <dbReference type="NCBI Taxonomy" id="1776736"/>
    <lineage>
        <taxon>Bacteria</taxon>
        <taxon>Bacillati</taxon>
        <taxon>Actinomycetota</taxon>
        <taxon>Actinomycetes</taxon>
        <taxon>Propionibacteriales</taxon>
        <taxon>Nocardioidaceae</taxon>
        <taxon>Nocardioides</taxon>
    </lineage>
</organism>
<dbReference type="InterPro" id="IPR036188">
    <property type="entry name" value="FAD/NAD-bd_sf"/>
</dbReference>
<comment type="caution">
    <text evidence="17">The sequence shown here is derived from an EMBL/GenBank/DDBJ whole genome shotgun (WGS) entry which is preliminary data.</text>
</comment>
<keyword evidence="9" id="KW-0560">Oxidoreductase</keyword>
<dbReference type="PROSITE" id="PS51257">
    <property type="entry name" value="PROKAR_LIPOPROTEIN"/>
    <property type="match status" value="1"/>
</dbReference>
<keyword evidence="10" id="KW-0503">Monooxygenase</keyword>
<evidence type="ECO:0000256" key="8">
    <source>
        <dbReference type="ARBA" id="ARBA00022857"/>
    </source>
</evidence>
<evidence type="ECO:0000256" key="2">
    <source>
        <dbReference type="ARBA" id="ARBA00004924"/>
    </source>
</evidence>
<feature type="region of interest" description="Disordered" evidence="16">
    <location>
        <begin position="424"/>
        <end position="461"/>
    </location>
</feature>
<dbReference type="PANTHER" id="PTHR42802">
    <property type="entry name" value="MONOOXYGENASE"/>
    <property type="match status" value="1"/>
</dbReference>
<comment type="similarity">
    <text evidence="3">Belongs to the lysine N(6)-hydroxylase/L-ornithine N(5)-oxygenase family.</text>
</comment>
<evidence type="ECO:0000256" key="16">
    <source>
        <dbReference type="SAM" id="MobiDB-lite"/>
    </source>
</evidence>
<evidence type="ECO:0000256" key="12">
    <source>
        <dbReference type="ARBA" id="ARBA00031158"/>
    </source>
</evidence>
<feature type="compositionally biased region" description="Basic and acidic residues" evidence="16">
    <location>
        <begin position="445"/>
        <end position="461"/>
    </location>
</feature>
<evidence type="ECO:0000256" key="15">
    <source>
        <dbReference type="ARBA" id="ARBA00048407"/>
    </source>
</evidence>
<comment type="cofactor">
    <cofactor evidence="1">
        <name>FAD</name>
        <dbReference type="ChEBI" id="CHEBI:57692"/>
    </cofactor>
</comment>
<sequence length="461" mass="51415">MSRPATTHDLIGIGLGPFNLGLACLGHPLDDLDAVFLEAADGFSWHPGMMLPDATLQVPFLADLVTMADPTSPFSYLAFLKDVGRLYPFYIRESFYPLRREYDDYCRWAAERLDTVRWGERVVAVEHDGDAYVVRSATGRTWRGRHLALGTGTAPRMPFDVDGPALHSADYLSRKDDLLASGSVTVVGSGQSAAEVYADLLAEQEHHGFELTWVTRSPRFFPMEYTKLTLEMTSPEWSSYFQALPAPRRAEAQRGQAALSKGISSETINAIYDELYRREASGGVDTTLLTATEVTTARWDGERYTLDLRHTEQQATGALRTDSLVLATGYAPRVPEFLQPVRDRIRWDEQGRFLAGPTFAVDHADAEVFVQNAEEHTHGFVAPDLGMGAMRSSVILSQVLGREPYAVEKRIAFQEWGIPDRYRDQAAPPVEASPPLVEGRAQRHPLVEERAQRASRDQVSR</sequence>
<protein>
    <recommendedName>
        <fullName evidence="5">L-lysine N6-monooxygenase MbtG</fullName>
        <ecNumber evidence="4">1.14.13.59</ecNumber>
    </recommendedName>
    <alternativeName>
        <fullName evidence="14">Lysine 6-N-hydroxylase</fullName>
    </alternativeName>
    <alternativeName>
        <fullName evidence="13">Lysine N6-hydroxylase</fullName>
    </alternativeName>
    <alternativeName>
        <fullName evidence="11">Lysine-N-oxygenase</fullName>
    </alternativeName>
    <alternativeName>
        <fullName evidence="12">Mycobactin synthase protein G</fullName>
    </alternativeName>
</protein>
<dbReference type="Proteomes" id="UP001596524">
    <property type="component" value="Unassembled WGS sequence"/>
</dbReference>
<name>A0ABW2N1M1_9ACTN</name>
<dbReference type="Pfam" id="PF13434">
    <property type="entry name" value="Lys_Orn_oxgnase"/>
    <property type="match status" value="1"/>
</dbReference>
<keyword evidence="7" id="KW-0274">FAD</keyword>
<dbReference type="EC" id="1.14.13.59" evidence="4"/>
<evidence type="ECO:0000313" key="18">
    <source>
        <dbReference type="Proteomes" id="UP001596524"/>
    </source>
</evidence>
<evidence type="ECO:0000256" key="5">
    <source>
        <dbReference type="ARBA" id="ARBA00016406"/>
    </source>
</evidence>
<gene>
    <name evidence="17" type="ORF">ACFQO6_06910</name>
</gene>
<evidence type="ECO:0000256" key="13">
    <source>
        <dbReference type="ARBA" id="ARBA00032493"/>
    </source>
</evidence>
<evidence type="ECO:0000256" key="14">
    <source>
        <dbReference type="ARBA" id="ARBA00032738"/>
    </source>
</evidence>
<proteinExistence type="inferred from homology"/>
<comment type="pathway">
    <text evidence="2">Siderophore biosynthesis.</text>
</comment>
<dbReference type="RefSeq" id="WP_255890750.1">
    <property type="nucleotide sequence ID" value="NZ_JAFMZM010000003.1"/>
</dbReference>
<keyword evidence="8" id="KW-0521">NADP</keyword>
<dbReference type="InterPro" id="IPR025700">
    <property type="entry name" value="Lys/Orn_oxygenase"/>
</dbReference>
<evidence type="ECO:0000256" key="6">
    <source>
        <dbReference type="ARBA" id="ARBA00022630"/>
    </source>
</evidence>
<evidence type="ECO:0000256" key="11">
    <source>
        <dbReference type="ARBA" id="ARBA00029939"/>
    </source>
</evidence>
<accession>A0ABW2N1M1</accession>
<evidence type="ECO:0000256" key="1">
    <source>
        <dbReference type="ARBA" id="ARBA00001974"/>
    </source>
</evidence>
<keyword evidence="6" id="KW-0285">Flavoprotein</keyword>
<evidence type="ECO:0000256" key="9">
    <source>
        <dbReference type="ARBA" id="ARBA00023002"/>
    </source>
</evidence>
<dbReference type="SUPFAM" id="SSF51905">
    <property type="entry name" value="FAD/NAD(P)-binding domain"/>
    <property type="match status" value="2"/>
</dbReference>
<reference evidence="18" key="1">
    <citation type="journal article" date="2019" name="Int. J. Syst. Evol. Microbiol.">
        <title>The Global Catalogue of Microorganisms (GCM) 10K type strain sequencing project: providing services to taxonomists for standard genome sequencing and annotation.</title>
        <authorList>
            <consortium name="The Broad Institute Genomics Platform"/>
            <consortium name="The Broad Institute Genome Sequencing Center for Infectious Disease"/>
            <person name="Wu L."/>
            <person name="Ma J."/>
        </authorList>
    </citation>
    <scope>NUCLEOTIDE SEQUENCE [LARGE SCALE GENOMIC DNA]</scope>
    <source>
        <strain evidence="18">FCH27</strain>
    </source>
</reference>
<evidence type="ECO:0000256" key="10">
    <source>
        <dbReference type="ARBA" id="ARBA00023033"/>
    </source>
</evidence>
<evidence type="ECO:0000256" key="3">
    <source>
        <dbReference type="ARBA" id="ARBA00007588"/>
    </source>
</evidence>
<evidence type="ECO:0000256" key="7">
    <source>
        <dbReference type="ARBA" id="ARBA00022827"/>
    </source>
</evidence>